<keyword evidence="3 14" id="KW-0813">Transport</keyword>
<gene>
    <name evidence="20" type="ORF">J1M35_05580</name>
</gene>
<evidence type="ECO:0000256" key="3">
    <source>
        <dbReference type="ARBA" id="ARBA00022448"/>
    </source>
</evidence>
<keyword evidence="10 15" id="KW-0798">TonB box</keyword>
<evidence type="ECO:0000256" key="1">
    <source>
        <dbReference type="ARBA" id="ARBA00004571"/>
    </source>
</evidence>
<reference evidence="20" key="1">
    <citation type="submission" date="2021-03" db="EMBL/GenBank/DDBJ databases">
        <title>Ottowia sp. 27C isolated from the cloaca of a Giant Asian pond turtle (Heosemys grandis).</title>
        <authorList>
            <person name="Spergser J."/>
            <person name="Busse H.-J."/>
        </authorList>
    </citation>
    <scope>NUCLEOTIDE SEQUENCE</scope>
    <source>
        <strain evidence="20">27C</strain>
    </source>
</reference>
<feature type="compositionally biased region" description="Polar residues" evidence="16">
    <location>
        <begin position="60"/>
        <end position="76"/>
    </location>
</feature>
<evidence type="ECO:0000256" key="8">
    <source>
        <dbReference type="ARBA" id="ARBA00023004"/>
    </source>
</evidence>
<dbReference type="AlphaFoldDB" id="A0A975CHM0"/>
<dbReference type="CDD" id="cd01347">
    <property type="entry name" value="ligand_gated_channel"/>
    <property type="match status" value="1"/>
</dbReference>
<feature type="domain" description="TonB-dependent receptor plug" evidence="19">
    <location>
        <begin position="84"/>
        <end position="184"/>
    </location>
</feature>
<keyword evidence="5" id="KW-0410">Iron transport</keyword>
<dbReference type="Pfam" id="PF07715">
    <property type="entry name" value="Plug"/>
    <property type="match status" value="1"/>
</dbReference>
<dbReference type="InterPro" id="IPR037066">
    <property type="entry name" value="Plug_dom_sf"/>
</dbReference>
<evidence type="ECO:0000313" key="20">
    <source>
        <dbReference type="EMBL" id="QTD46360.1"/>
    </source>
</evidence>
<comment type="subcellular location">
    <subcellularLocation>
        <location evidence="1 14">Cell outer membrane</location>
        <topology evidence="1 14">Multi-pass membrane protein</topology>
    </subcellularLocation>
</comment>
<evidence type="ECO:0000256" key="7">
    <source>
        <dbReference type="ARBA" id="ARBA00022729"/>
    </source>
</evidence>
<dbReference type="Pfam" id="PF00593">
    <property type="entry name" value="TonB_dep_Rec_b-barrel"/>
    <property type="match status" value="1"/>
</dbReference>
<evidence type="ECO:0000256" key="6">
    <source>
        <dbReference type="ARBA" id="ARBA00022692"/>
    </source>
</evidence>
<dbReference type="PROSITE" id="PS52016">
    <property type="entry name" value="TONB_DEPENDENT_REC_3"/>
    <property type="match status" value="1"/>
</dbReference>
<evidence type="ECO:0000256" key="9">
    <source>
        <dbReference type="ARBA" id="ARBA00023065"/>
    </source>
</evidence>
<organism evidence="20 21">
    <name type="scientific">Ottowia testudinis</name>
    <dbReference type="NCBI Taxonomy" id="2816950"/>
    <lineage>
        <taxon>Bacteria</taxon>
        <taxon>Pseudomonadati</taxon>
        <taxon>Pseudomonadota</taxon>
        <taxon>Betaproteobacteria</taxon>
        <taxon>Burkholderiales</taxon>
        <taxon>Comamonadaceae</taxon>
        <taxon>Ottowia</taxon>
    </lineage>
</organism>
<dbReference type="GO" id="GO:0015344">
    <property type="term" value="F:siderophore uptake transmembrane transporter activity"/>
    <property type="evidence" value="ECO:0007669"/>
    <property type="project" value="TreeGrafter"/>
</dbReference>
<evidence type="ECO:0000259" key="19">
    <source>
        <dbReference type="Pfam" id="PF07715"/>
    </source>
</evidence>
<evidence type="ECO:0000256" key="2">
    <source>
        <dbReference type="ARBA" id="ARBA00009810"/>
    </source>
</evidence>
<proteinExistence type="inferred from homology"/>
<dbReference type="KEGG" id="otd:J1M35_05580"/>
<dbReference type="InterPro" id="IPR000531">
    <property type="entry name" value="Beta-barrel_TonB"/>
</dbReference>
<feature type="region of interest" description="Disordered" evidence="16">
    <location>
        <begin position="54"/>
        <end position="81"/>
    </location>
</feature>
<evidence type="ECO:0000256" key="12">
    <source>
        <dbReference type="ARBA" id="ARBA00023170"/>
    </source>
</evidence>
<name>A0A975CHM0_9BURK</name>
<evidence type="ECO:0000256" key="14">
    <source>
        <dbReference type="PROSITE-ProRule" id="PRU01360"/>
    </source>
</evidence>
<keyword evidence="11 14" id="KW-0472">Membrane</keyword>
<keyword evidence="12 20" id="KW-0675">Receptor</keyword>
<keyword evidence="13 14" id="KW-0998">Cell outer membrane</keyword>
<dbReference type="RefSeq" id="WP_208010259.1">
    <property type="nucleotide sequence ID" value="NZ_CP071796.1"/>
</dbReference>
<dbReference type="GO" id="GO:0009279">
    <property type="term" value="C:cell outer membrane"/>
    <property type="evidence" value="ECO:0007669"/>
    <property type="project" value="UniProtKB-SubCell"/>
</dbReference>
<dbReference type="GO" id="GO:0015891">
    <property type="term" value="P:siderophore transport"/>
    <property type="evidence" value="ECO:0007669"/>
    <property type="project" value="InterPro"/>
</dbReference>
<evidence type="ECO:0000256" key="10">
    <source>
        <dbReference type="ARBA" id="ARBA00023077"/>
    </source>
</evidence>
<dbReference type="InterPro" id="IPR010105">
    <property type="entry name" value="TonB_sidphr_rcpt"/>
</dbReference>
<feature type="domain" description="TonB-dependent receptor-like beta-barrel" evidence="18">
    <location>
        <begin position="271"/>
        <end position="708"/>
    </location>
</feature>
<accession>A0A975CHM0</accession>
<evidence type="ECO:0000256" key="17">
    <source>
        <dbReference type="SAM" id="SignalP"/>
    </source>
</evidence>
<keyword evidence="6 14" id="KW-0812">Transmembrane</keyword>
<dbReference type="GO" id="GO:0038023">
    <property type="term" value="F:signaling receptor activity"/>
    <property type="evidence" value="ECO:0007669"/>
    <property type="project" value="InterPro"/>
</dbReference>
<evidence type="ECO:0000256" key="13">
    <source>
        <dbReference type="ARBA" id="ARBA00023237"/>
    </source>
</evidence>
<evidence type="ECO:0000256" key="15">
    <source>
        <dbReference type="RuleBase" id="RU003357"/>
    </source>
</evidence>
<dbReference type="EMBL" id="CP071796">
    <property type="protein sequence ID" value="QTD46360.1"/>
    <property type="molecule type" value="Genomic_DNA"/>
</dbReference>
<evidence type="ECO:0000256" key="16">
    <source>
        <dbReference type="SAM" id="MobiDB-lite"/>
    </source>
</evidence>
<dbReference type="Proteomes" id="UP000663903">
    <property type="component" value="Chromosome"/>
</dbReference>
<evidence type="ECO:0000256" key="11">
    <source>
        <dbReference type="ARBA" id="ARBA00023136"/>
    </source>
</evidence>
<keyword evidence="4 14" id="KW-1134">Transmembrane beta strand</keyword>
<keyword evidence="8" id="KW-0408">Iron</keyword>
<keyword evidence="21" id="KW-1185">Reference proteome</keyword>
<protein>
    <submittedName>
        <fullName evidence="20">TonB-dependent siderophore receptor</fullName>
    </submittedName>
</protein>
<keyword evidence="7 17" id="KW-0732">Signal</keyword>
<dbReference type="PANTHER" id="PTHR32552">
    <property type="entry name" value="FERRICHROME IRON RECEPTOR-RELATED"/>
    <property type="match status" value="1"/>
</dbReference>
<dbReference type="Gene3D" id="2.170.130.10">
    <property type="entry name" value="TonB-dependent receptor, plug domain"/>
    <property type="match status" value="1"/>
</dbReference>
<dbReference type="InterPro" id="IPR039426">
    <property type="entry name" value="TonB-dep_rcpt-like"/>
</dbReference>
<evidence type="ECO:0000259" key="18">
    <source>
        <dbReference type="Pfam" id="PF00593"/>
    </source>
</evidence>
<dbReference type="FunFam" id="2.170.130.10:FF:000010">
    <property type="entry name" value="Ferripyoverdine receptor"/>
    <property type="match status" value="1"/>
</dbReference>
<feature type="signal peptide" evidence="17">
    <location>
        <begin position="1"/>
        <end position="25"/>
    </location>
</feature>
<evidence type="ECO:0000313" key="21">
    <source>
        <dbReference type="Proteomes" id="UP000663903"/>
    </source>
</evidence>
<dbReference type="PANTHER" id="PTHR32552:SF74">
    <property type="entry name" value="HYDROXAMATE SIDEROPHORE RECEPTOR FHUE"/>
    <property type="match status" value="1"/>
</dbReference>
<sequence length="739" mass="79658">MTTHRFHPASASVAALTLLTAAAQAQTLAAPAVAAPQAKASAAAATTLPEVTVAADKDSSGTTEGTRSFTPSTVSGATGLPLSVRETPQSVTVITRERIEAQGMQTVSDAVQATPGVSTALMDGRGESYSARGFGISSIQLDGVPMTWGSGWDAGETRNNLATIDRVEVVRGAAGLLTGAGNPSASINLIRKRADSPTFTGQAQLELGSHQRRAGMLDLSTPLNADASVRARLIGKATARHTFNDRERVANQLLYGVVDADLSAHTRLSVGADWQNNDSSGALWGGLLPWHRDGSRIDWPHGFSLAPRWASWPSQQRSVFGTLEHRFNPDWSLRLHAQHIRNANQAKLANPNGLLDAATGSGIANSRVQYDVERSQSDLALQAQGAFHALGRRHELVLGAQTSRQKFQGLRTHGGSNNPIADVWAYDGQQPEPEPLAQPELSARNSTREHAVYGATRLHLADPLRLIVGARITHWQKVGEPAAFNTAYTLRHPHVVTPYAGLVLDIDPTWSAYASIARVFNPQERRDREGRYLDPVTGQNLELGVKAAWLNGRLTGSAAVFQTTQDNVAVADGRQTVPGTAAEQAYTGAKGVKTRGYELELVGSPTPGWDVSLGWTAFSSRDAQGQPVNTNRPAKLLKLFTQYRLPGTWSALTLGAGLDWQGRIYSDVKNPVTRAPEQLEQAAYALLNLSARYQFSKHASMRLAVNNVLDKRYWANVGFYDRLTWGAPRSVVLTLNAQF</sequence>
<dbReference type="InterPro" id="IPR036942">
    <property type="entry name" value="Beta-barrel_TonB_sf"/>
</dbReference>
<evidence type="ECO:0000256" key="4">
    <source>
        <dbReference type="ARBA" id="ARBA00022452"/>
    </source>
</evidence>
<evidence type="ECO:0000256" key="5">
    <source>
        <dbReference type="ARBA" id="ARBA00022496"/>
    </source>
</evidence>
<dbReference type="Gene3D" id="2.40.170.20">
    <property type="entry name" value="TonB-dependent receptor, beta-barrel domain"/>
    <property type="match status" value="1"/>
</dbReference>
<feature type="chain" id="PRO_5036847148" evidence="17">
    <location>
        <begin position="26"/>
        <end position="739"/>
    </location>
</feature>
<keyword evidence="9" id="KW-0406">Ion transport</keyword>
<dbReference type="SUPFAM" id="SSF56935">
    <property type="entry name" value="Porins"/>
    <property type="match status" value="1"/>
</dbReference>
<dbReference type="NCBIfam" id="TIGR01783">
    <property type="entry name" value="TonB-siderophor"/>
    <property type="match status" value="1"/>
</dbReference>
<comment type="similarity">
    <text evidence="2 14 15">Belongs to the TonB-dependent receptor family.</text>
</comment>
<dbReference type="InterPro" id="IPR012910">
    <property type="entry name" value="Plug_dom"/>
</dbReference>